<accession>A0A5C5X0G1</accession>
<feature type="binding site" evidence="13">
    <location>
        <begin position="22"/>
        <end position="29"/>
    </location>
    <ligand>
        <name>ATP</name>
        <dbReference type="ChEBI" id="CHEBI:30616"/>
    </ligand>
</feature>
<evidence type="ECO:0000256" key="10">
    <source>
        <dbReference type="ARBA" id="ARBA00022840"/>
    </source>
</evidence>
<dbReference type="PROSITE" id="PS50052">
    <property type="entry name" value="GUANYLATE_KINASE_2"/>
    <property type="match status" value="1"/>
</dbReference>
<dbReference type="Proteomes" id="UP000316095">
    <property type="component" value="Unassembled WGS sequence"/>
</dbReference>
<keyword evidence="8 13" id="KW-0547">Nucleotide-binding</keyword>
<comment type="caution">
    <text evidence="15">The sequence shown here is derived from an EMBL/GenBank/DDBJ whole genome shotgun (WGS) entry which is preliminary data.</text>
</comment>
<comment type="function">
    <text evidence="1 13">Essential for recycling GMP and indirectly, cGMP.</text>
</comment>
<reference evidence="15 16" key="1">
    <citation type="submission" date="2019-02" db="EMBL/GenBank/DDBJ databases">
        <title>Deep-cultivation of Planctomycetes and their phenomic and genomic characterization uncovers novel biology.</title>
        <authorList>
            <person name="Wiegand S."/>
            <person name="Jogler M."/>
            <person name="Boedeker C."/>
            <person name="Pinto D."/>
            <person name="Vollmers J."/>
            <person name="Rivas-Marin E."/>
            <person name="Kohn T."/>
            <person name="Peeters S.H."/>
            <person name="Heuer A."/>
            <person name="Rast P."/>
            <person name="Oberbeckmann S."/>
            <person name="Bunk B."/>
            <person name="Jeske O."/>
            <person name="Meyerdierks A."/>
            <person name="Storesund J.E."/>
            <person name="Kallscheuer N."/>
            <person name="Luecker S."/>
            <person name="Lage O.M."/>
            <person name="Pohl T."/>
            <person name="Merkel B.J."/>
            <person name="Hornburger P."/>
            <person name="Mueller R.-W."/>
            <person name="Bruemmer F."/>
            <person name="Labrenz M."/>
            <person name="Spormann A.M."/>
            <person name="Op Den Camp H."/>
            <person name="Overmann J."/>
            <person name="Amann R."/>
            <person name="Jetten M.S.M."/>
            <person name="Mascher T."/>
            <person name="Medema M.H."/>
            <person name="Devos D.P."/>
            <person name="Kaster A.-K."/>
            <person name="Ovreas L."/>
            <person name="Rohde M."/>
            <person name="Galperin M.Y."/>
            <person name="Jogler C."/>
        </authorList>
    </citation>
    <scope>NUCLEOTIDE SEQUENCE [LARGE SCALE GENOMIC DNA]</scope>
    <source>
        <strain evidence="15 16">Pan54</strain>
    </source>
</reference>
<evidence type="ECO:0000256" key="5">
    <source>
        <dbReference type="ARBA" id="ARBA00016296"/>
    </source>
</evidence>
<dbReference type="NCBIfam" id="TIGR03263">
    <property type="entry name" value="guanyl_kin"/>
    <property type="match status" value="1"/>
</dbReference>
<gene>
    <name evidence="13 15" type="primary">gmk</name>
    <name evidence="15" type="ORF">Pan54_53380</name>
</gene>
<keyword evidence="7 13" id="KW-0808">Transferase</keyword>
<comment type="subcellular location">
    <subcellularLocation>
        <location evidence="2 13">Cytoplasm</location>
    </subcellularLocation>
</comment>
<dbReference type="InterPro" id="IPR027417">
    <property type="entry name" value="P-loop_NTPase"/>
</dbReference>
<dbReference type="InterPro" id="IPR017665">
    <property type="entry name" value="Guanylate_kinase"/>
</dbReference>
<dbReference type="InterPro" id="IPR008145">
    <property type="entry name" value="GK/Ca_channel_bsu"/>
</dbReference>
<dbReference type="GO" id="GO:0005829">
    <property type="term" value="C:cytosol"/>
    <property type="evidence" value="ECO:0007669"/>
    <property type="project" value="TreeGrafter"/>
</dbReference>
<evidence type="ECO:0000256" key="11">
    <source>
        <dbReference type="ARBA" id="ARBA00030128"/>
    </source>
</evidence>
<evidence type="ECO:0000256" key="13">
    <source>
        <dbReference type="HAMAP-Rule" id="MF_00328"/>
    </source>
</evidence>
<dbReference type="InterPro" id="IPR020590">
    <property type="entry name" value="Guanylate_kinase_CS"/>
</dbReference>
<dbReference type="PROSITE" id="PS00856">
    <property type="entry name" value="GUANYLATE_KINASE_1"/>
    <property type="match status" value="1"/>
</dbReference>
<evidence type="ECO:0000256" key="6">
    <source>
        <dbReference type="ARBA" id="ARBA00022490"/>
    </source>
</evidence>
<evidence type="ECO:0000256" key="3">
    <source>
        <dbReference type="ARBA" id="ARBA00005790"/>
    </source>
</evidence>
<dbReference type="HAMAP" id="MF_00328">
    <property type="entry name" value="Guanylate_kinase"/>
    <property type="match status" value="1"/>
</dbReference>
<dbReference type="InterPro" id="IPR008144">
    <property type="entry name" value="Guanylate_kin-like_dom"/>
</dbReference>
<dbReference type="FunFam" id="3.30.63.10:FF:000005">
    <property type="entry name" value="Guanylate kinase"/>
    <property type="match status" value="1"/>
</dbReference>
<dbReference type="CDD" id="cd00071">
    <property type="entry name" value="GMPK"/>
    <property type="match status" value="1"/>
</dbReference>
<dbReference type="SMART" id="SM00072">
    <property type="entry name" value="GuKc"/>
    <property type="match status" value="1"/>
</dbReference>
<evidence type="ECO:0000256" key="8">
    <source>
        <dbReference type="ARBA" id="ARBA00022741"/>
    </source>
</evidence>
<dbReference type="PANTHER" id="PTHR23117">
    <property type="entry name" value="GUANYLATE KINASE-RELATED"/>
    <property type="match status" value="1"/>
</dbReference>
<evidence type="ECO:0000256" key="1">
    <source>
        <dbReference type="ARBA" id="ARBA00003531"/>
    </source>
</evidence>
<evidence type="ECO:0000313" key="15">
    <source>
        <dbReference type="EMBL" id="TWT55692.1"/>
    </source>
</evidence>
<dbReference type="Pfam" id="PF00625">
    <property type="entry name" value="Guanylate_kin"/>
    <property type="match status" value="1"/>
</dbReference>
<dbReference type="EMBL" id="SJPG01000002">
    <property type="protein sequence ID" value="TWT55692.1"/>
    <property type="molecule type" value="Genomic_DNA"/>
</dbReference>
<dbReference type="SUPFAM" id="SSF52540">
    <property type="entry name" value="P-loop containing nucleoside triphosphate hydrolases"/>
    <property type="match status" value="1"/>
</dbReference>
<sequence>MDRFVNKSDNSKIGFCVVVISGPSGSGKTTVVSRLEEESPVKLVKTISATTRPPRKHEVAGQDYYFLKPEEFDQRKQNGEFLEFAEVYRTGYWYGTLKSEVERARNSGGWALLEIDVEGALNVMREYPEALTIFLTTPSETVFEQRLRDRGTEDEVVIQKRLETARNELKFASRYRYTVINDRLDRAVEEIKDLFCQHAGECCEHA</sequence>
<dbReference type="Gene3D" id="3.30.63.10">
    <property type="entry name" value="Guanylate Kinase phosphate binding domain"/>
    <property type="match status" value="1"/>
</dbReference>
<name>A0A5C5X0G1_9PLAN</name>
<dbReference type="EC" id="2.7.4.8" evidence="4 13"/>
<feature type="domain" description="Guanylate kinase-like" evidence="14">
    <location>
        <begin position="15"/>
        <end position="196"/>
    </location>
</feature>
<evidence type="ECO:0000256" key="4">
    <source>
        <dbReference type="ARBA" id="ARBA00012961"/>
    </source>
</evidence>
<dbReference type="PANTHER" id="PTHR23117:SF13">
    <property type="entry name" value="GUANYLATE KINASE"/>
    <property type="match status" value="1"/>
</dbReference>
<dbReference type="Gene3D" id="3.40.50.300">
    <property type="entry name" value="P-loop containing nucleotide triphosphate hydrolases"/>
    <property type="match status" value="1"/>
</dbReference>
<keyword evidence="10 13" id="KW-0067">ATP-binding</keyword>
<evidence type="ECO:0000256" key="9">
    <source>
        <dbReference type="ARBA" id="ARBA00022777"/>
    </source>
</evidence>
<protein>
    <recommendedName>
        <fullName evidence="5 13">Guanylate kinase</fullName>
        <ecNumber evidence="4 13">2.7.4.8</ecNumber>
    </recommendedName>
    <alternativeName>
        <fullName evidence="11 13">GMP kinase</fullName>
    </alternativeName>
</protein>
<dbReference type="OrthoDB" id="9808150at2"/>
<keyword evidence="6 13" id="KW-0963">Cytoplasm</keyword>
<evidence type="ECO:0000259" key="14">
    <source>
        <dbReference type="PROSITE" id="PS50052"/>
    </source>
</evidence>
<evidence type="ECO:0000256" key="2">
    <source>
        <dbReference type="ARBA" id="ARBA00004496"/>
    </source>
</evidence>
<evidence type="ECO:0000256" key="12">
    <source>
        <dbReference type="ARBA" id="ARBA00048594"/>
    </source>
</evidence>
<dbReference type="AlphaFoldDB" id="A0A5C5X0G1"/>
<organism evidence="15 16">
    <name type="scientific">Rubinisphaera italica</name>
    <dbReference type="NCBI Taxonomy" id="2527969"/>
    <lineage>
        <taxon>Bacteria</taxon>
        <taxon>Pseudomonadati</taxon>
        <taxon>Planctomycetota</taxon>
        <taxon>Planctomycetia</taxon>
        <taxon>Planctomycetales</taxon>
        <taxon>Planctomycetaceae</taxon>
        <taxon>Rubinisphaera</taxon>
    </lineage>
</organism>
<proteinExistence type="inferred from homology"/>
<evidence type="ECO:0000313" key="16">
    <source>
        <dbReference type="Proteomes" id="UP000316095"/>
    </source>
</evidence>
<keyword evidence="9 13" id="KW-0418">Kinase</keyword>
<comment type="similarity">
    <text evidence="3 13">Belongs to the guanylate kinase family.</text>
</comment>
<evidence type="ECO:0000256" key="7">
    <source>
        <dbReference type="ARBA" id="ARBA00022679"/>
    </source>
</evidence>
<dbReference type="GO" id="GO:0005524">
    <property type="term" value="F:ATP binding"/>
    <property type="evidence" value="ECO:0007669"/>
    <property type="project" value="UniProtKB-UniRule"/>
</dbReference>
<dbReference type="GO" id="GO:0004385">
    <property type="term" value="F:GMP kinase activity"/>
    <property type="evidence" value="ECO:0007669"/>
    <property type="project" value="UniProtKB-UniRule"/>
</dbReference>
<keyword evidence="16" id="KW-1185">Reference proteome</keyword>
<comment type="catalytic activity">
    <reaction evidence="12 13">
        <text>GMP + ATP = GDP + ADP</text>
        <dbReference type="Rhea" id="RHEA:20780"/>
        <dbReference type="ChEBI" id="CHEBI:30616"/>
        <dbReference type="ChEBI" id="CHEBI:58115"/>
        <dbReference type="ChEBI" id="CHEBI:58189"/>
        <dbReference type="ChEBI" id="CHEBI:456216"/>
        <dbReference type="EC" id="2.7.4.8"/>
    </reaction>
</comment>